<reference evidence="2" key="1">
    <citation type="submission" date="2020-10" db="EMBL/GenBank/DDBJ databases">
        <authorList>
            <person name="Gilroy R."/>
        </authorList>
    </citation>
    <scope>NUCLEOTIDE SEQUENCE</scope>
    <source>
        <strain evidence="2">ChiGjej1B1-19959</strain>
    </source>
</reference>
<dbReference type="InterPro" id="IPR024529">
    <property type="entry name" value="ECF_trnsprt_substrate-spec"/>
</dbReference>
<protein>
    <submittedName>
        <fullName evidence="2">ECF transporter S component</fullName>
    </submittedName>
</protein>
<organism evidence="2 3">
    <name type="scientific">Candidatus Fimenecus excrementigallinarum</name>
    <dbReference type="NCBI Taxonomy" id="2840816"/>
    <lineage>
        <taxon>Bacteria</taxon>
        <taxon>Bacillati</taxon>
        <taxon>Bacillota</taxon>
        <taxon>Clostridia</taxon>
        <taxon>Candidatus Fimenecus</taxon>
    </lineage>
</organism>
<comment type="caution">
    <text evidence="2">The sequence shown here is derived from an EMBL/GenBank/DDBJ whole genome shotgun (WGS) entry which is preliminary data.</text>
</comment>
<feature type="transmembrane region" description="Helical" evidence="1">
    <location>
        <begin position="130"/>
        <end position="158"/>
    </location>
</feature>
<dbReference type="Proteomes" id="UP000824071">
    <property type="component" value="Unassembled WGS sequence"/>
</dbReference>
<dbReference type="Pfam" id="PF12822">
    <property type="entry name" value="ECF_trnsprt"/>
    <property type="match status" value="1"/>
</dbReference>
<feature type="transmembrane region" description="Helical" evidence="1">
    <location>
        <begin position="12"/>
        <end position="32"/>
    </location>
</feature>
<keyword evidence="1" id="KW-0472">Membrane</keyword>
<name>A0A9D1IE37_9FIRM</name>
<keyword evidence="1" id="KW-1133">Transmembrane helix</keyword>
<dbReference type="Gene3D" id="1.10.1760.20">
    <property type="match status" value="1"/>
</dbReference>
<feature type="transmembrane region" description="Helical" evidence="1">
    <location>
        <begin position="66"/>
        <end position="93"/>
    </location>
</feature>
<proteinExistence type="predicted"/>
<dbReference type="AlphaFoldDB" id="A0A9D1IE37"/>
<accession>A0A9D1IE37</accession>
<dbReference type="GO" id="GO:0022857">
    <property type="term" value="F:transmembrane transporter activity"/>
    <property type="evidence" value="ECO:0007669"/>
    <property type="project" value="InterPro"/>
</dbReference>
<feature type="transmembrane region" description="Helical" evidence="1">
    <location>
        <begin position="99"/>
        <end position="118"/>
    </location>
</feature>
<keyword evidence="1" id="KW-0812">Transmembrane</keyword>
<evidence type="ECO:0000313" key="2">
    <source>
        <dbReference type="EMBL" id="HIU35136.1"/>
    </source>
</evidence>
<feature type="transmembrane region" description="Helical" evidence="1">
    <location>
        <begin position="178"/>
        <end position="202"/>
    </location>
</feature>
<evidence type="ECO:0000256" key="1">
    <source>
        <dbReference type="SAM" id="Phobius"/>
    </source>
</evidence>
<gene>
    <name evidence="2" type="ORF">IAC53_00820</name>
</gene>
<reference evidence="2" key="2">
    <citation type="journal article" date="2021" name="PeerJ">
        <title>Extensive microbial diversity within the chicken gut microbiome revealed by metagenomics and culture.</title>
        <authorList>
            <person name="Gilroy R."/>
            <person name="Ravi A."/>
            <person name="Getino M."/>
            <person name="Pursley I."/>
            <person name="Horton D.L."/>
            <person name="Alikhan N.F."/>
            <person name="Baker D."/>
            <person name="Gharbi K."/>
            <person name="Hall N."/>
            <person name="Watson M."/>
            <person name="Adriaenssens E.M."/>
            <person name="Foster-Nyarko E."/>
            <person name="Jarju S."/>
            <person name="Secka A."/>
            <person name="Antonio M."/>
            <person name="Oren A."/>
            <person name="Chaudhuri R.R."/>
            <person name="La Ragione R."/>
            <person name="Hildebrand F."/>
            <person name="Pallen M.J."/>
        </authorList>
    </citation>
    <scope>NUCLEOTIDE SEQUENCE</scope>
    <source>
        <strain evidence="2">ChiGjej1B1-19959</strain>
    </source>
</reference>
<evidence type="ECO:0000313" key="3">
    <source>
        <dbReference type="Proteomes" id="UP000824071"/>
    </source>
</evidence>
<dbReference type="EMBL" id="DVMW01000008">
    <property type="protein sequence ID" value="HIU35136.1"/>
    <property type="molecule type" value="Genomic_DNA"/>
</dbReference>
<feature type="transmembrane region" description="Helical" evidence="1">
    <location>
        <begin position="38"/>
        <end position="59"/>
    </location>
</feature>
<sequence>MKTTQQPSARTRAGKTVALVETAVLTAIILVMTFTPIGYLRVAGLELTLIMVPVIIGAVTRGPGVAAFLGGVFGLTSFAQCFMGSALGTVLAAVSIPRTFVVCFVPRLLAGLLCGLVFQVCRKHDRRGGWSFVAAGVCGSLLNTALFLGALALLFWNVQFTPDQAAALGGVDTVLKTVIGIAAGLNAPIELVVCAVLGSAVGKGLTVALKRR</sequence>